<proteinExistence type="predicted"/>
<dbReference type="Proteomes" id="UP000549616">
    <property type="component" value="Unassembled WGS sequence"/>
</dbReference>
<reference evidence="1 2" key="1">
    <citation type="submission" date="2020-07" db="EMBL/GenBank/DDBJ databases">
        <title>Sequencing the genomes of 1000 actinobacteria strains.</title>
        <authorList>
            <person name="Klenk H.-P."/>
        </authorList>
    </citation>
    <scope>NUCLEOTIDE SEQUENCE [LARGE SCALE GENOMIC DNA]</scope>
    <source>
        <strain evidence="1 2">DSM 104006</strain>
    </source>
</reference>
<accession>A0A853BG56</accession>
<dbReference type="RefSeq" id="WP_179777784.1">
    <property type="nucleotide sequence ID" value="NZ_JACCFK010000002.1"/>
</dbReference>
<sequence length="168" mass="18152">MHTLTDAFYGDLKSDVDREAGVVELSGADVPTVRIRRLVREPSAEHVPVGTRQPHELDVRVDGERAGIVPGPGKVRRRTYRVDLTWNQHHYSFAPNSSATSRLKRDGRQLADFSAGDDGDFIVYWVAARDETTAADAAIGYALSLAFGTGAYTLVGMVLSGIGALLPG</sequence>
<gene>
    <name evidence="1" type="ORF">HNR02_007007</name>
</gene>
<name>A0A853BG56_9PSEU</name>
<keyword evidence="2" id="KW-1185">Reference proteome</keyword>
<protein>
    <submittedName>
        <fullName evidence="1">Uncharacterized protein</fullName>
    </submittedName>
</protein>
<dbReference type="AlphaFoldDB" id="A0A853BG56"/>
<organism evidence="1 2">
    <name type="scientific">Amycolatopsis endophytica</name>
    <dbReference type="NCBI Taxonomy" id="860233"/>
    <lineage>
        <taxon>Bacteria</taxon>
        <taxon>Bacillati</taxon>
        <taxon>Actinomycetota</taxon>
        <taxon>Actinomycetes</taxon>
        <taxon>Pseudonocardiales</taxon>
        <taxon>Pseudonocardiaceae</taxon>
        <taxon>Amycolatopsis</taxon>
    </lineage>
</organism>
<evidence type="ECO:0000313" key="2">
    <source>
        <dbReference type="Proteomes" id="UP000549616"/>
    </source>
</evidence>
<dbReference type="EMBL" id="JACCFK010000002">
    <property type="protein sequence ID" value="NYI93632.1"/>
    <property type="molecule type" value="Genomic_DNA"/>
</dbReference>
<comment type="caution">
    <text evidence="1">The sequence shown here is derived from an EMBL/GenBank/DDBJ whole genome shotgun (WGS) entry which is preliminary data.</text>
</comment>
<evidence type="ECO:0000313" key="1">
    <source>
        <dbReference type="EMBL" id="NYI93632.1"/>
    </source>
</evidence>